<evidence type="ECO:0000313" key="2">
    <source>
        <dbReference type="Proteomes" id="UP000005326"/>
    </source>
</evidence>
<dbReference type="Proteomes" id="UP000005326">
    <property type="component" value="Unassembled WGS sequence"/>
</dbReference>
<keyword evidence="2" id="KW-1185">Reference proteome</keyword>
<protein>
    <submittedName>
        <fullName evidence="1">Uncharacterized protein</fullName>
    </submittedName>
</protein>
<gene>
    <name evidence="1" type="ORF">EUBSIR_00416</name>
</gene>
<accession>B0MKT0</accession>
<proteinExistence type="predicted"/>
<organism evidence="1 2">
    <name type="scientific">[Eubacterium] siraeum DSM 15702</name>
    <dbReference type="NCBI Taxonomy" id="428128"/>
    <lineage>
        <taxon>Bacteria</taxon>
        <taxon>Bacillati</taxon>
        <taxon>Bacillota</taxon>
        <taxon>Clostridia</taxon>
        <taxon>Eubacteriales</taxon>
        <taxon>Oscillospiraceae</taxon>
        <taxon>Oscillospiraceae incertae sedis</taxon>
    </lineage>
</organism>
<name>B0MKT0_9FIRM</name>
<sequence length="43" mass="4899">MAVNAQMQWHKWLMTCTGAPPQSKDALVACQKFCTMQNQQSKQ</sequence>
<comment type="caution">
    <text evidence="1">The sequence shown here is derived from an EMBL/GenBank/DDBJ whole genome shotgun (WGS) entry which is preliminary data.</text>
</comment>
<reference evidence="1" key="2">
    <citation type="submission" date="2014-06" db="EMBL/GenBank/DDBJ databases">
        <title>Draft genome sequence of Eubacterium siraeum (DSM 15702).</title>
        <authorList>
            <person name="Sudarsanam P."/>
            <person name="Ley R."/>
            <person name="Guruge J."/>
            <person name="Turnbaugh P.J."/>
            <person name="Mahowald M."/>
            <person name="Liep D."/>
            <person name="Gordon J."/>
        </authorList>
    </citation>
    <scope>NUCLEOTIDE SEQUENCE</scope>
    <source>
        <strain evidence="1">DSM 15702</strain>
    </source>
</reference>
<reference evidence="1" key="1">
    <citation type="submission" date="2007-10" db="EMBL/GenBank/DDBJ databases">
        <authorList>
            <person name="Fulton L."/>
            <person name="Clifton S."/>
            <person name="Fulton B."/>
            <person name="Xu J."/>
            <person name="Minx P."/>
            <person name="Pepin K.H."/>
            <person name="Johnson M."/>
            <person name="Thiruvilangam P."/>
            <person name="Bhonagiri V."/>
            <person name="Nash W.E."/>
            <person name="Mardis E.R."/>
            <person name="Wilson R.K."/>
        </authorList>
    </citation>
    <scope>NUCLEOTIDE SEQUENCE [LARGE SCALE GENOMIC DNA]</scope>
    <source>
        <strain evidence="1">DSM 15702</strain>
    </source>
</reference>
<dbReference type="AlphaFoldDB" id="B0MKT0"/>
<evidence type="ECO:0000313" key="1">
    <source>
        <dbReference type="EMBL" id="EDS01763.1"/>
    </source>
</evidence>
<dbReference type="EMBL" id="ABCA03000032">
    <property type="protein sequence ID" value="EDS01763.1"/>
    <property type="molecule type" value="Genomic_DNA"/>
</dbReference>